<evidence type="ECO:0000313" key="4">
    <source>
        <dbReference type="Proteomes" id="UP000569951"/>
    </source>
</evidence>
<feature type="domain" description="GFO/IDH/MocA-like oxidoreductase" evidence="2">
    <location>
        <begin position="134"/>
        <end position="326"/>
    </location>
</feature>
<name>A0A841I050_9DEIO</name>
<comment type="caution">
    <text evidence="3">The sequence shown here is derived from an EMBL/GenBank/DDBJ whole genome shotgun (WGS) entry which is preliminary data.</text>
</comment>
<dbReference type="GO" id="GO:0000166">
    <property type="term" value="F:nucleotide binding"/>
    <property type="evidence" value="ECO:0007669"/>
    <property type="project" value="InterPro"/>
</dbReference>
<proteinExistence type="predicted"/>
<dbReference type="PANTHER" id="PTHR43377">
    <property type="entry name" value="BILIVERDIN REDUCTASE A"/>
    <property type="match status" value="1"/>
</dbReference>
<sequence length="410" mass="45465">MTTVALIGLGNRGFDAYGRLISEMPHLGRVTHAVDALPGRLERARRLFGLGEDALFAHWDAFFALGRVADAVVIATPDDQHLEPTLKALELGYHVLLEKPITLREADLEVLLAAERRSVGRVTVCHVLRYTPFFSKLKAMVEAGAVGQLVGIQHTENIAHWHFAHSYVRGNWRSTRFAAPMLLAKACHDLDILRWLVDSPPRRVSSQGSLHHFRPENRPVGATDRCLDGCAVEASCPYSAPRLYLTGDLAAWPTRVVCDTPERAAVLEALRSGPYGRCVYACDNDVADHQNVLVEFESGVQVALTVSAFTQHNTRTLQIFGTHGELRGDLERGEIEWHDFRTQEHHRISVPTPRGRGHAGGDERLVRAWLESLADHAELRTTLAASIDSHRMAFEAERARLGTALQGESV</sequence>
<evidence type="ECO:0000259" key="2">
    <source>
        <dbReference type="Pfam" id="PF22725"/>
    </source>
</evidence>
<protein>
    <submittedName>
        <fullName evidence="3">Putative dehydrogenase</fullName>
    </submittedName>
</protein>
<dbReference type="InterPro" id="IPR051450">
    <property type="entry name" value="Gfo/Idh/MocA_Oxidoreductases"/>
</dbReference>
<dbReference type="Pfam" id="PF01408">
    <property type="entry name" value="GFO_IDH_MocA"/>
    <property type="match status" value="1"/>
</dbReference>
<feature type="domain" description="Gfo/Idh/MocA-like oxidoreductase N-terminal" evidence="1">
    <location>
        <begin position="3"/>
        <end position="124"/>
    </location>
</feature>
<organism evidence="3 4">
    <name type="scientific">Deinobacterium chartae</name>
    <dbReference type="NCBI Taxonomy" id="521158"/>
    <lineage>
        <taxon>Bacteria</taxon>
        <taxon>Thermotogati</taxon>
        <taxon>Deinococcota</taxon>
        <taxon>Deinococci</taxon>
        <taxon>Deinococcales</taxon>
        <taxon>Deinococcaceae</taxon>
        <taxon>Deinobacterium</taxon>
    </lineage>
</organism>
<dbReference type="Gene3D" id="3.40.50.720">
    <property type="entry name" value="NAD(P)-binding Rossmann-like Domain"/>
    <property type="match status" value="1"/>
</dbReference>
<dbReference type="AlphaFoldDB" id="A0A841I050"/>
<dbReference type="InterPro" id="IPR036291">
    <property type="entry name" value="NAD(P)-bd_dom_sf"/>
</dbReference>
<dbReference type="Proteomes" id="UP000569951">
    <property type="component" value="Unassembled WGS sequence"/>
</dbReference>
<dbReference type="InterPro" id="IPR055170">
    <property type="entry name" value="GFO_IDH_MocA-like_dom"/>
</dbReference>
<evidence type="ECO:0000313" key="3">
    <source>
        <dbReference type="EMBL" id="MBB6097502.1"/>
    </source>
</evidence>
<dbReference type="InterPro" id="IPR000683">
    <property type="entry name" value="Gfo/Idh/MocA-like_OxRdtase_N"/>
</dbReference>
<reference evidence="3 4" key="1">
    <citation type="submission" date="2020-08" db="EMBL/GenBank/DDBJ databases">
        <title>Genomic Encyclopedia of Type Strains, Phase IV (KMG-IV): sequencing the most valuable type-strain genomes for metagenomic binning, comparative biology and taxonomic classification.</title>
        <authorList>
            <person name="Goeker M."/>
        </authorList>
    </citation>
    <scope>NUCLEOTIDE SEQUENCE [LARGE SCALE GENOMIC DNA]</scope>
    <source>
        <strain evidence="3 4">DSM 21458</strain>
    </source>
</reference>
<gene>
    <name evidence="3" type="ORF">HNR42_000919</name>
</gene>
<dbReference type="RefSeq" id="WP_183985012.1">
    <property type="nucleotide sequence ID" value="NZ_JACHHG010000003.1"/>
</dbReference>
<accession>A0A841I050</accession>
<dbReference type="EMBL" id="JACHHG010000003">
    <property type="protein sequence ID" value="MBB6097502.1"/>
    <property type="molecule type" value="Genomic_DNA"/>
</dbReference>
<keyword evidence="4" id="KW-1185">Reference proteome</keyword>
<dbReference type="Gene3D" id="3.30.360.10">
    <property type="entry name" value="Dihydrodipicolinate Reductase, domain 2"/>
    <property type="match status" value="1"/>
</dbReference>
<dbReference type="SUPFAM" id="SSF51735">
    <property type="entry name" value="NAD(P)-binding Rossmann-fold domains"/>
    <property type="match status" value="1"/>
</dbReference>
<dbReference type="PANTHER" id="PTHR43377:SF2">
    <property type="entry name" value="BINDING ROSSMANN FOLD OXIDOREDUCTASE, PUTATIVE (AFU_ORTHOLOGUE AFUA_4G00560)-RELATED"/>
    <property type="match status" value="1"/>
</dbReference>
<evidence type="ECO:0000259" key="1">
    <source>
        <dbReference type="Pfam" id="PF01408"/>
    </source>
</evidence>
<dbReference type="SUPFAM" id="SSF55347">
    <property type="entry name" value="Glyceraldehyde-3-phosphate dehydrogenase-like, C-terminal domain"/>
    <property type="match status" value="1"/>
</dbReference>
<dbReference type="Pfam" id="PF22725">
    <property type="entry name" value="GFO_IDH_MocA_C3"/>
    <property type="match status" value="1"/>
</dbReference>